<dbReference type="Proteomes" id="UP000317717">
    <property type="component" value="Unassembled WGS sequence"/>
</dbReference>
<dbReference type="Gene3D" id="3.40.190.10">
    <property type="entry name" value="Periplasmic binding protein-like II"/>
    <property type="match status" value="2"/>
</dbReference>
<dbReference type="PANTHER" id="PTHR30537">
    <property type="entry name" value="HTH-TYPE TRANSCRIPTIONAL REGULATOR"/>
    <property type="match status" value="1"/>
</dbReference>
<dbReference type="Gene3D" id="1.10.10.10">
    <property type="entry name" value="Winged helix-like DNA-binding domain superfamily/Winged helix DNA-binding domain"/>
    <property type="match status" value="1"/>
</dbReference>
<dbReference type="GO" id="GO:0006351">
    <property type="term" value="P:DNA-templated transcription"/>
    <property type="evidence" value="ECO:0007669"/>
    <property type="project" value="TreeGrafter"/>
</dbReference>
<comment type="caution">
    <text evidence="6">The sequence shown here is derived from an EMBL/GenBank/DDBJ whole genome shotgun (WGS) entry which is preliminary data.</text>
</comment>
<protein>
    <submittedName>
        <fullName evidence="6">LysR family transcriptional regulator</fullName>
    </submittedName>
</protein>
<evidence type="ECO:0000313" key="7">
    <source>
        <dbReference type="Proteomes" id="UP000317717"/>
    </source>
</evidence>
<reference evidence="6 7" key="1">
    <citation type="submission" date="2019-06" db="EMBL/GenBank/DDBJ databases">
        <title>Whole genome shotgun sequence of Acinetobacter pittii NBRC 110514.</title>
        <authorList>
            <person name="Hosoyama A."/>
            <person name="Uohara A."/>
            <person name="Ohji S."/>
            <person name="Ichikawa N."/>
        </authorList>
    </citation>
    <scope>NUCLEOTIDE SEQUENCE [LARGE SCALE GENOMIC DNA]</scope>
    <source>
        <strain evidence="6 7">NBRC 110514</strain>
    </source>
</reference>
<dbReference type="InterPro" id="IPR036388">
    <property type="entry name" value="WH-like_DNA-bd_sf"/>
</dbReference>
<dbReference type="Pfam" id="PF03466">
    <property type="entry name" value="LysR_substrate"/>
    <property type="match status" value="1"/>
</dbReference>
<dbReference type="SUPFAM" id="SSF46785">
    <property type="entry name" value="Winged helix' DNA-binding domain"/>
    <property type="match status" value="1"/>
</dbReference>
<dbReference type="InterPro" id="IPR036390">
    <property type="entry name" value="WH_DNA-bd_sf"/>
</dbReference>
<keyword evidence="3" id="KW-0238">DNA-binding</keyword>
<dbReference type="PRINTS" id="PR00039">
    <property type="entry name" value="HTHLYSR"/>
</dbReference>
<dbReference type="InterPro" id="IPR005119">
    <property type="entry name" value="LysR_subst-bd"/>
</dbReference>
<evidence type="ECO:0000256" key="1">
    <source>
        <dbReference type="ARBA" id="ARBA00009437"/>
    </source>
</evidence>
<dbReference type="InterPro" id="IPR058163">
    <property type="entry name" value="LysR-type_TF_proteobact-type"/>
</dbReference>
<dbReference type="EMBL" id="BJLJ01000006">
    <property type="protein sequence ID" value="GEA67387.1"/>
    <property type="molecule type" value="Genomic_DNA"/>
</dbReference>
<dbReference type="GO" id="GO:0003700">
    <property type="term" value="F:DNA-binding transcription factor activity"/>
    <property type="evidence" value="ECO:0007669"/>
    <property type="project" value="InterPro"/>
</dbReference>
<dbReference type="AlphaFoldDB" id="A0A4Y3J759"/>
<organism evidence="6 7">
    <name type="scientific">Acinetobacter pittii</name>
    <name type="common">Acinetobacter genomosp. 3</name>
    <dbReference type="NCBI Taxonomy" id="48296"/>
    <lineage>
        <taxon>Bacteria</taxon>
        <taxon>Pseudomonadati</taxon>
        <taxon>Pseudomonadota</taxon>
        <taxon>Gammaproteobacteria</taxon>
        <taxon>Moraxellales</taxon>
        <taxon>Moraxellaceae</taxon>
        <taxon>Acinetobacter</taxon>
        <taxon>Acinetobacter calcoaceticus/baumannii complex</taxon>
    </lineage>
</organism>
<evidence type="ECO:0000256" key="2">
    <source>
        <dbReference type="ARBA" id="ARBA00023015"/>
    </source>
</evidence>
<dbReference type="Pfam" id="PF00126">
    <property type="entry name" value="HTH_1"/>
    <property type="match status" value="1"/>
</dbReference>
<evidence type="ECO:0000313" key="6">
    <source>
        <dbReference type="EMBL" id="GEA67387.1"/>
    </source>
</evidence>
<comment type="similarity">
    <text evidence="1">Belongs to the LysR transcriptional regulatory family.</text>
</comment>
<name>A0A4Y3J759_ACIPI</name>
<sequence length="320" mass="36228">MIYTLIHLKKNFNEMDIPKHLNALKAFEASARHQSFSGAAQELNITSAAVGQSVRSLEELLGITLFYRQSSGKKRLKLTELAEQILPDIQIGFDYLSKAVNKAKVSSTKQKLTVAISPTFASKWLLPRIHSFQQKYPEIEINFDTDIKPVDFNSHGIDIAVRYGTGHWSGLVAEKLMEEEIFPICSPGFYQNYQSQLKDVESLLDLPLIHCLSMDNNSGFITWAKWLRSNSIMRENNQTGFKINNSAGVLQLAIEGHGIALARSVIACDDLKKGNVMRLYPELTCLSPLAYYIVYREDCCTSSKLIAFKKWLIQETKERQ</sequence>
<dbReference type="SUPFAM" id="SSF53850">
    <property type="entry name" value="Periplasmic binding protein-like II"/>
    <property type="match status" value="1"/>
</dbReference>
<keyword evidence="2" id="KW-0805">Transcription regulation</keyword>
<evidence type="ECO:0000259" key="5">
    <source>
        <dbReference type="PROSITE" id="PS50931"/>
    </source>
</evidence>
<evidence type="ECO:0000256" key="3">
    <source>
        <dbReference type="ARBA" id="ARBA00023125"/>
    </source>
</evidence>
<feature type="domain" description="HTH lysR-type" evidence="5">
    <location>
        <begin position="21"/>
        <end position="79"/>
    </location>
</feature>
<keyword evidence="4" id="KW-0804">Transcription</keyword>
<proteinExistence type="inferred from homology"/>
<dbReference type="InterPro" id="IPR000847">
    <property type="entry name" value="LysR_HTH_N"/>
</dbReference>
<gene>
    <name evidence="6" type="ORF">PA3_15450</name>
</gene>
<dbReference type="PANTHER" id="PTHR30537:SF26">
    <property type="entry name" value="GLYCINE CLEAVAGE SYSTEM TRANSCRIPTIONAL ACTIVATOR"/>
    <property type="match status" value="1"/>
</dbReference>
<dbReference type="CDD" id="cd08432">
    <property type="entry name" value="PBP2_GcdR_TrpI_HvrB_AmpR_like"/>
    <property type="match status" value="1"/>
</dbReference>
<evidence type="ECO:0000256" key="4">
    <source>
        <dbReference type="ARBA" id="ARBA00023163"/>
    </source>
</evidence>
<dbReference type="PROSITE" id="PS50931">
    <property type="entry name" value="HTH_LYSR"/>
    <property type="match status" value="1"/>
</dbReference>
<dbReference type="GO" id="GO:0043565">
    <property type="term" value="F:sequence-specific DNA binding"/>
    <property type="evidence" value="ECO:0007669"/>
    <property type="project" value="TreeGrafter"/>
</dbReference>
<accession>A0A4Y3J759</accession>